<proteinExistence type="predicted"/>
<dbReference type="SUPFAM" id="SSF53927">
    <property type="entry name" value="Cytidine deaminase-like"/>
    <property type="match status" value="1"/>
</dbReference>
<comment type="caution">
    <text evidence="1">The sequence shown here is derived from an EMBL/GenBank/DDBJ whole genome shotgun (WGS) entry which is preliminary data.</text>
</comment>
<dbReference type="InterPro" id="IPR002695">
    <property type="entry name" value="PurH-like"/>
</dbReference>
<dbReference type="Gene3D" id="1.10.287.440">
    <property type="match status" value="1"/>
</dbReference>
<evidence type="ECO:0000313" key="2">
    <source>
        <dbReference type="Proteomes" id="UP001419084"/>
    </source>
</evidence>
<dbReference type="PANTHER" id="PTHR11692">
    <property type="entry name" value="BIFUNCTIONAL PURINE BIOSYNTHESIS PROTEIN PURH"/>
    <property type="match status" value="1"/>
</dbReference>
<name>A0ABQ5M5X8_9FIRM</name>
<protein>
    <submittedName>
        <fullName evidence="1">5-aminoimidazole-4-carboxamide ribonucleotide transformylase</fullName>
    </submittedName>
</protein>
<dbReference type="Gene3D" id="3.40.140.20">
    <property type="match status" value="2"/>
</dbReference>
<dbReference type="InterPro" id="IPR016193">
    <property type="entry name" value="Cytidine_deaminase-like"/>
</dbReference>
<dbReference type="SMART" id="SM00798">
    <property type="entry name" value="AICARFT_IMPCHas"/>
    <property type="match status" value="1"/>
</dbReference>
<dbReference type="EMBL" id="BRPJ01000037">
    <property type="protein sequence ID" value="GLB30232.1"/>
    <property type="molecule type" value="Genomic_DNA"/>
</dbReference>
<dbReference type="NCBIfam" id="NF005492">
    <property type="entry name" value="PRK07106.1"/>
    <property type="match status" value="1"/>
</dbReference>
<dbReference type="InterPro" id="IPR024051">
    <property type="entry name" value="AICAR_Tfase_dup_dom_sf"/>
</dbReference>
<evidence type="ECO:0000313" key="1">
    <source>
        <dbReference type="EMBL" id="GLB30232.1"/>
    </source>
</evidence>
<reference evidence="1 2" key="1">
    <citation type="journal article" date="2024" name="Int. J. Syst. Evol. Microbiol.">
        <title>Lacrimispora brassicae sp. nov. isolated from fermented cabbage, and proposal of Clostridium indicum Gundawar et al. 2019 and Clostridium methoxybenzovorans Mechichi et al. 1999 as heterotypic synonyms of Lacrimispora amygdalina (Parshina et al. 2003) Haas and Blanchard 2020 and Lacrimispora indolis (McClung and McCoy 1957) Haas and Blanchard 2020, respectively.</title>
        <authorList>
            <person name="Kobayashi H."/>
            <person name="Tanizawa Y."/>
            <person name="Sakamoto M."/>
            <person name="Ohkuma M."/>
            <person name="Tohno M."/>
        </authorList>
    </citation>
    <scope>NUCLEOTIDE SEQUENCE [LARGE SCALE GENOMIC DNA]</scope>
    <source>
        <strain evidence="1 2">DSM 12857</strain>
    </source>
</reference>
<dbReference type="Pfam" id="PF01808">
    <property type="entry name" value="AICARFT_IMPCHas"/>
    <property type="match status" value="1"/>
</dbReference>
<accession>A0ABQ5M5X8</accession>
<organism evidence="1 2">
    <name type="scientific">Lacrimispora amygdalina</name>
    <dbReference type="NCBI Taxonomy" id="253257"/>
    <lineage>
        <taxon>Bacteria</taxon>
        <taxon>Bacillati</taxon>
        <taxon>Bacillota</taxon>
        <taxon>Clostridia</taxon>
        <taxon>Lachnospirales</taxon>
        <taxon>Lachnospiraceae</taxon>
        <taxon>Lacrimispora</taxon>
    </lineage>
</organism>
<dbReference type="PANTHER" id="PTHR11692:SF0">
    <property type="entry name" value="BIFUNCTIONAL PURINE BIOSYNTHESIS PROTEIN ATIC"/>
    <property type="match status" value="1"/>
</dbReference>
<dbReference type="Proteomes" id="UP001419084">
    <property type="component" value="Unassembled WGS sequence"/>
</dbReference>
<dbReference type="InterPro" id="IPR024050">
    <property type="entry name" value="AICAR_Tfase_insert_dom_sf"/>
</dbReference>
<dbReference type="RefSeq" id="WP_346065271.1">
    <property type="nucleotide sequence ID" value="NZ_BRPJ01000037.1"/>
</dbReference>
<keyword evidence="2" id="KW-1185">Reference proteome</keyword>
<gene>
    <name evidence="1" type="ORF">LAD12857_21550</name>
</gene>
<sequence>MNELELKYGCNPNQKPSRIYMADGSDLPITVLSGKPGYINFLDAFNGWQLVKELKEATGLPAAASFKHVSPAGAAVGLPLSPVLKKIYWVEDMGELSPLACAYARARGADRMSSFGDYISLSDPCDEDTAKIIKREVSDGVIAPGYTPEALDILKSKKNGNYNVILIDPEYLPEPIEKKQVYGVTFEQGRNEIKIGRELFENRVTQNKEIPKAAEIDLIISLITLKYTQSNSVCYAKDGQAIGIGAGQQSRVHCTRLAGSKADNWYLRQAPKVLELPFLDNIRRADRDNAIDVYIGEDYMDVLADGRWELVFKEKPPVFSAEEKRQWIDQLSDVSLGSDAFFPFGDNIDRAFKSGVKYVVQPGGSVRDDQVIETCDKYGMVMAFNGIRLFHH</sequence>